<reference evidence="3" key="1">
    <citation type="submission" date="2023-07" db="EMBL/GenBank/DDBJ databases">
        <title>Dyadobacter sp. nov 'subterranea' isolated from contaminted grondwater.</title>
        <authorList>
            <person name="Szabo I."/>
            <person name="Al-Omari J."/>
            <person name="Szerdahelyi S.G."/>
            <person name="Rado J."/>
        </authorList>
    </citation>
    <scope>NUCLEOTIDE SEQUENCE [LARGE SCALE GENOMIC DNA]</scope>
    <source>
        <strain evidence="3">UP-52</strain>
    </source>
</reference>
<dbReference type="CDD" id="cd06259">
    <property type="entry name" value="YdcF-like"/>
    <property type="match status" value="1"/>
</dbReference>
<feature type="domain" description="DUF218" evidence="1">
    <location>
        <begin position="20"/>
        <end position="158"/>
    </location>
</feature>
<comment type="caution">
    <text evidence="2">The sequence shown here is derived from an EMBL/GenBank/DDBJ whole genome shotgun (WGS) entry which is preliminary data.</text>
</comment>
<dbReference type="Proteomes" id="UP000634134">
    <property type="component" value="Unassembled WGS sequence"/>
</dbReference>
<dbReference type="InterPro" id="IPR051599">
    <property type="entry name" value="Cell_Envelope_Assoc"/>
</dbReference>
<sequence>MFYRSAEKAYQKGLKVQPYDVIIVPGFPYQGKEWDMVHKMRIHWAYYLYKKGIAKNVIFSGSAVATPYIESRVMAYYAESLGIPAKNIFTEEKAQHSTENVYYSYRLAKDLGFKKIALATDPFQSSYMGKFMRKFEIPVALLPTVIDTLKILDLYEPKIDASPAMLKDFVKLSARENFFQRFKGTMGKYIIWHEEDLKKKKYRRRFKDRMIPAPGSSKEP</sequence>
<dbReference type="Gene3D" id="3.40.50.620">
    <property type="entry name" value="HUPs"/>
    <property type="match status" value="1"/>
</dbReference>
<protein>
    <submittedName>
        <fullName evidence="2">YdcF family protein</fullName>
    </submittedName>
</protein>
<dbReference type="PANTHER" id="PTHR30336">
    <property type="entry name" value="INNER MEMBRANE PROTEIN, PROBABLE PERMEASE"/>
    <property type="match status" value="1"/>
</dbReference>
<dbReference type="InterPro" id="IPR003848">
    <property type="entry name" value="DUF218"/>
</dbReference>
<dbReference type="InterPro" id="IPR014729">
    <property type="entry name" value="Rossmann-like_a/b/a_fold"/>
</dbReference>
<name>A0ABR9WIZ9_9BACT</name>
<evidence type="ECO:0000313" key="2">
    <source>
        <dbReference type="EMBL" id="MBE9464134.1"/>
    </source>
</evidence>
<proteinExistence type="predicted"/>
<gene>
    <name evidence="2" type="ORF">IEE83_19790</name>
</gene>
<evidence type="ECO:0000259" key="1">
    <source>
        <dbReference type="Pfam" id="PF02698"/>
    </source>
</evidence>
<dbReference type="PANTHER" id="PTHR30336:SF20">
    <property type="entry name" value="DUF218 DOMAIN-CONTAINING PROTEIN"/>
    <property type="match status" value="1"/>
</dbReference>
<evidence type="ECO:0000313" key="3">
    <source>
        <dbReference type="Proteomes" id="UP000634134"/>
    </source>
</evidence>
<dbReference type="Pfam" id="PF02698">
    <property type="entry name" value="DUF218"/>
    <property type="match status" value="1"/>
</dbReference>
<dbReference type="EMBL" id="JACYGY010000001">
    <property type="protein sequence ID" value="MBE9464134.1"/>
    <property type="molecule type" value="Genomic_DNA"/>
</dbReference>
<keyword evidence="3" id="KW-1185">Reference proteome</keyword>
<organism evidence="2 3">
    <name type="scientific">Dyadobacter subterraneus</name>
    <dbReference type="NCBI Taxonomy" id="2773304"/>
    <lineage>
        <taxon>Bacteria</taxon>
        <taxon>Pseudomonadati</taxon>
        <taxon>Bacteroidota</taxon>
        <taxon>Cytophagia</taxon>
        <taxon>Cytophagales</taxon>
        <taxon>Spirosomataceae</taxon>
        <taxon>Dyadobacter</taxon>
    </lineage>
</organism>
<accession>A0ABR9WIZ9</accession>